<keyword evidence="2" id="KW-1185">Reference proteome</keyword>
<dbReference type="EMBL" id="JBFNXQ010000011">
    <property type="protein sequence ID" value="MEX5717904.1"/>
    <property type="molecule type" value="Genomic_DNA"/>
</dbReference>
<protein>
    <submittedName>
        <fullName evidence="1">Uncharacterized protein</fullName>
    </submittedName>
</protein>
<accession>A0ABV3XBH4</accession>
<organism evidence="1 2">
    <name type="scientific">Geodermatophilus maliterrae</name>
    <dbReference type="NCBI Taxonomy" id="3162531"/>
    <lineage>
        <taxon>Bacteria</taxon>
        <taxon>Bacillati</taxon>
        <taxon>Actinomycetota</taxon>
        <taxon>Actinomycetes</taxon>
        <taxon>Geodermatophilales</taxon>
        <taxon>Geodermatophilaceae</taxon>
        <taxon>Geodermatophilus</taxon>
    </lineage>
</organism>
<dbReference type="Proteomes" id="UP001560045">
    <property type="component" value="Unassembled WGS sequence"/>
</dbReference>
<sequence>MEPDQHDVPAADVYTADLEPRPGGPLLRRARVAAAFVAELAWGLLPGPSVSDVVVRRRDDGAEVLRVPAGDPVVPGDLLRYVREQLEVLGPEEFVQDWQPRVR</sequence>
<reference evidence="1 2" key="1">
    <citation type="submission" date="2024-06" db="EMBL/GenBank/DDBJ databases">
        <title>Draft genome sequence of Geodermatophilus badlandi, a novel member of the Geodermatophilaceae isolated from badland sedimentary rocks in the Red desert, Wyoming, USA.</title>
        <authorList>
            <person name="Ben Tekaya S."/>
            <person name="Nouioui I."/>
            <person name="Flores G.M."/>
            <person name="Shaal M.N."/>
            <person name="Bredoire F."/>
            <person name="Basile F."/>
            <person name="Van Diepen L."/>
            <person name="Ward N.L."/>
        </authorList>
    </citation>
    <scope>NUCLEOTIDE SEQUENCE [LARGE SCALE GENOMIC DNA]</scope>
    <source>
        <strain evidence="1 2">WL48A</strain>
    </source>
</reference>
<proteinExistence type="predicted"/>
<gene>
    <name evidence="1" type="ORF">ABQ292_05925</name>
</gene>
<comment type="caution">
    <text evidence="1">The sequence shown here is derived from an EMBL/GenBank/DDBJ whole genome shotgun (WGS) entry which is preliminary data.</text>
</comment>
<dbReference type="RefSeq" id="WP_369204224.1">
    <property type="nucleotide sequence ID" value="NZ_JBFNXQ010000011.1"/>
</dbReference>
<evidence type="ECO:0000313" key="1">
    <source>
        <dbReference type="EMBL" id="MEX5717904.1"/>
    </source>
</evidence>
<name>A0ABV3XBH4_9ACTN</name>
<evidence type="ECO:0000313" key="2">
    <source>
        <dbReference type="Proteomes" id="UP001560045"/>
    </source>
</evidence>